<reference evidence="2 3" key="1">
    <citation type="submission" date="2023-12" db="EMBL/GenBank/DDBJ databases">
        <title>Friends and Foes: Symbiotic and Algicidal bacterial influence on Karenia brevis blooms.</title>
        <authorList>
            <person name="Fei C."/>
            <person name="Mohamed A.R."/>
            <person name="Booker A."/>
            <person name="Arshad M."/>
            <person name="Klass S."/>
            <person name="Ahn S."/>
            <person name="Gilbert P.M."/>
            <person name="Heil C.A."/>
            <person name="Martinez J.M."/>
            <person name="Amin S.A."/>
        </authorList>
    </citation>
    <scope>NUCLEOTIDE SEQUENCE [LARGE SCALE GENOMIC DNA]</scope>
    <source>
        <strain evidence="2 3">CE15</strain>
    </source>
</reference>
<protein>
    <submittedName>
        <fullName evidence="2">FkbM family methyltransferase</fullName>
        <ecNumber evidence="2">2.1.1.-</ecNumber>
    </submittedName>
</protein>
<evidence type="ECO:0000313" key="2">
    <source>
        <dbReference type="EMBL" id="MEI4548466.1"/>
    </source>
</evidence>
<dbReference type="SUPFAM" id="SSF53335">
    <property type="entry name" value="S-adenosyl-L-methionine-dependent methyltransferases"/>
    <property type="match status" value="1"/>
</dbReference>
<proteinExistence type="predicted"/>
<keyword evidence="3" id="KW-1185">Reference proteome</keyword>
<keyword evidence="2" id="KW-0808">Transferase</keyword>
<gene>
    <name evidence="2" type="ORF">WAE96_01930</name>
</gene>
<keyword evidence="2" id="KW-0489">Methyltransferase</keyword>
<dbReference type="PANTHER" id="PTHR34203:SF15">
    <property type="entry name" value="SLL1173 PROTEIN"/>
    <property type="match status" value="1"/>
</dbReference>
<evidence type="ECO:0000313" key="3">
    <source>
        <dbReference type="Proteomes" id="UP001382455"/>
    </source>
</evidence>
<dbReference type="RefSeq" id="WP_336434417.1">
    <property type="nucleotide sequence ID" value="NZ_JBAWKS010000001.1"/>
</dbReference>
<dbReference type="InterPro" id="IPR052514">
    <property type="entry name" value="SAM-dependent_MTase"/>
</dbReference>
<dbReference type="EC" id="2.1.1.-" evidence="2"/>
<name>A0ABU8ENH1_9GAMM</name>
<feature type="domain" description="Methyltransferase FkbM" evidence="1">
    <location>
        <begin position="380"/>
        <end position="538"/>
    </location>
</feature>
<dbReference type="NCBIfam" id="TIGR01444">
    <property type="entry name" value="fkbM_fam"/>
    <property type="match status" value="1"/>
</dbReference>
<evidence type="ECO:0000259" key="1">
    <source>
        <dbReference type="Pfam" id="PF05050"/>
    </source>
</evidence>
<dbReference type="GO" id="GO:0032259">
    <property type="term" value="P:methylation"/>
    <property type="evidence" value="ECO:0007669"/>
    <property type="project" value="UniProtKB-KW"/>
</dbReference>
<dbReference type="InterPro" id="IPR029063">
    <property type="entry name" value="SAM-dependent_MTases_sf"/>
</dbReference>
<dbReference type="Gene3D" id="3.40.50.150">
    <property type="entry name" value="Vaccinia Virus protein VP39"/>
    <property type="match status" value="1"/>
</dbReference>
<dbReference type="PANTHER" id="PTHR34203">
    <property type="entry name" value="METHYLTRANSFERASE, FKBM FAMILY PROTEIN"/>
    <property type="match status" value="1"/>
</dbReference>
<sequence length="588" mass="66367">MNSIDNLKDEEKIQLLESLLNDEAVSKSLFGTSAVAKEIGLEKVLKLKSISKSEVGELSFFNDSTFQKEFASDVESLNRFVNRQDVKLAIANNKDCIKGLVTISEFIDELSSIDWFVKRLSDNQQLINLVVADIPTNQLLVEKLLTDSRIKNAIKVREGYLEGLVQGVSQRIAKLSTIKNHLKSDDSWVSDLANSNDFMKSLLERKVVKSYIANDLQYLEQLSLEPELANNLLKTTNFSNRLLSELDNFNFFISTSSILNSFFEHLSKTVSSNSEQSLKFLQAVSNMRDFSVLLEQVLEYLAIPEGNSEKVTLSYKKIANGSKDFQNLLAMIFESNNEVTINGNPFRIIDWRGFWIPFQEIFLNKDYDLAIESEKPFFIDAGANIGLATVYLKSKHPNAEVICFEPSKAIREVLELNIEMQGLSNVTVMPYALSSKSGMLEFTVPDKDNLAGSLRTNVESHGVKTEVVEVKRLAPFINKQCDFIKLDIEGAEYAVLNDIKKKLNTVSNIFIEYHGEASGAPSDLAKIVSMLVSQGFRLNISKAFGTDKYTKISPFSHLNKRYSQVIYATRATENQNHKYQKLKSFFNV</sequence>
<dbReference type="EMBL" id="JBAWKS010000001">
    <property type="protein sequence ID" value="MEI4548466.1"/>
    <property type="molecule type" value="Genomic_DNA"/>
</dbReference>
<comment type="caution">
    <text evidence="2">The sequence shown here is derived from an EMBL/GenBank/DDBJ whole genome shotgun (WGS) entry which is preliminary data.</text>
</comment>
<organism evidence="2 3">
    <name type="scientific">Pseudoalteromonas spongiae</name>
    <dbReference type="NCBI Taxonomy" id="298657"/>
    <lineage>
        <taxon>Bacteria</taxon>
        <taxon>Pseudomonadati</taxon>
        <taxon>Pseudomonadota</taxon>
        <taxon>Gammaproteobacteria</taxon>
        <taxon>Alteromonadales</taxon>
        <taxon>Pseudoalteromonadaceae</taxon>
        <taxon>Pseudoalteromonas</taxon>
    </lineage>
</organism>
<dbReference type="GO" id="GO:0008168">
    <property type="term" value="F:methyltransferase activity"/>
    <property type="evidence" value="ECO:0007669"/>
    <property type="project" value="UniProtKB-KW"/>
</dbReference>
<dbReference type="InterPro" id="IPR006342">
    <property type="entry name" value="FkbM_mtfrase"/>
</dbReference>
<accession>A0ABU8ENH1</accession>
<dbReference type="Proteomes" id="UP001382455">
    <property type="component" value="Unassembled WGS sequence"/>
</dbReference>
<dbReference type="Pfam" id="PF05050">
    <property type="entry name" value="Methyltransf_21"/>
    <property type="match status" value="1"/>
</dbReference>